<keyword evidence="7 14" id="KW-0479">Metal-binding</keyword>
<evidence type="ECO:0008006" key="18">
    <source>
        <dbReference type="Google" id="ProtNLM"/>
    </source>
</evidence>
<evidence type="ECO:0000256" key="11">
    <source>
        <dbReference type="ARBA" id="ARBA00023004"/>
    </source>
</evidence>
<dbReference type="AlphaFoldDB" id="A0AAV1IV58"/>
<comment type="caution">
    <text evidence="16">The sequence shown here is derived from an EMBL/GenBank/DDBJ whole genome shotgun (WGS) entry which is preliminary data.</text>
</comment>
<evidence type="ECO:0000256" key="8">
    <source>
        <dbReference type="ARBA" id="ARBA00022824"/>
    </source>
</evidence>
<keyword evidence="13" id="KW-0472">Membrane</keyword>
<evidence type="ECO:0000256" key="13">
    <source>
        <dbReference type="ARBA" id="ARBA00023136"/>
    </source>
</evidence>
<keyword evidence="10 15" id="KW-0560">Oxidoreductase</keyword>
<protein>
    <recommendedName>
        <fullName evidence="18">Cytochrome P450</fullName>
    </recommendedName>
</protein>
<dbReference type="PRINTS" id="PR00463">
    <property type="entry name" value="EP450I"/>
</dbReference>
<evidence type="ECO:0000313" key="16">
    <source>
        <dbReference type="EMBL" id="CAK1541092.1"/>
    </source>
</evidence>
<comment type="similarity">
    <text evidence="5 15">Belongs to the cytochrome P450 family.</text>
</comment>
<gene>
    <name evidence="16" type="ORF">LNINA_LOCUS1104</name>
</gene>
<dbReference type="PROSITE" id="PS00086">
    <property type="entry name" value="CYTOCHROME_P450"/>
    <property type="match status" value="1"/>
</dbReference>
<keyword evidence="8" id="KW-0256">Endoplasmic reticulum</keyword>
<evidence type="ECO:0000256" key="12">
    <source>
        <dbReference type="ARBA" id="ARBA00023033"/>
    </source>
</evidence>
<dbReference type="EMBL" id="CAVLEF010000002">
    <property type="protein sequence ID" value="CAK1541092.1"/>
    <property type="molecule type" value="Genomic_DNA"/>
</dbReference>
<dbReference type="GO" id="GO:0004497">
    <property type="term" value="F:monooxygenase activity"/>
    <property type="evidence" value="ECO:0007669"/>
    <property type="project" value="UniProtKB-KW"/>
</dbReference>
<name>A0AAV1IV58_9NEOP</name>
<evidence type="ECO:0000256" key="15">
    <source>
        <dbReference type="RuleBase" id="RU000461"/>
    </source>
</evidence>
<comment type="subcellular location">
    <subcellularLocation>
        <location evidence="4">Endoplasmic reticulum membrane</location>
        <topology evidence="4">Peripheral membrane protein</topology>
    </subcellularLocation>
    <subcellularLocation>
        <location evidence="3">Microsome membrane</location>
        <topology evidence="3">Peripheral membrane protein</topology>
    </subcellularLocation>
</comment>
<evidence type="ECO:0000313" key="17">
    <source>
        <dbReference type="Proteomes" id="UP001497472"/>
    </source>
</evidence>
<keyword evidence="17" id="KW-1185">Reference proteome</keyword>
<reference evidence="16 17" key="1">
    <citation type="submission" date="2023-11" db="EMBL/GenBank/DDBJ databases">
        <authorList>
            <person name="Okamura Y."/>
        </authorList>
    </citation>
    <scope>NUCLEOTIDE SEQUENCE [LARGE SCALE GENOMIC DNA]</scope>
</reference>
<dbReference type="InterPro" id="IPR050196">
    <property type="entry name" value="Cytochrome_P450_Monoox"/>
</dbReference>
<dbReference type="PRINTS" id="PR00385">
    <property type="entry name" value="P450"/>
</dbReference>
<evidence type="ECO:0000256" key="3">
    <source>
        <dbReference type="ARBA" id="ARBA00004174"/>
    </source>
</evidence>
<evidence type="ECO:0000256" key="6">
    <source>
        <dbReference type="ARBA" id="ARBA00022617"/>
    </source>
</evidence>
<sequence>MMWYLVVAAVCILYVYWSFRMYPGNMPVYPGKLPLLGNLSLFLGDAVVITDPDDCNQVLSSYFERPGFANKFLRPFLGDGLLVGPGSIWKDRRKLISPSFNQQVIDSFLDIFNKQSRRLVKSWEEYVGDENFDHHDYLEKTALETVCLTMAGVDITQQREYNNRCLTAFRTLVDRVIERAKNPFYYTELIYSMSALKKTEDSNVAISHQLTDQVLQRKREEYNTDQKIIDPKSESKFKPFLHRLLDFSNTSLSDKDIKDEMNNIIFAGSQSSSAVVAYTLLLLGTYPEIQQKCRKQILDVFGDSDRDVSKADLTQLKYLDAVLKETMRLCPVAPFTGRIITEDTKLKNAVLRKGLVCGVMLYGVLNNPELWGSDVNEFVPERWLEPNRLPENPRAMGSFGYGKRNCIGKIYAIMTMKVSIVHILRRYRVTGNYHNMKLKNQVINKPARGHEIRIELLE</sequence>
<dbReference type="PANTHER" id="PTHR24291:SF189">
    <property type="entry name" value="CYTOCHROME P450 4C3-RELATED"/>
    <property type="match status" value="1"/>
</dbReference>
<dbReference type="InterPro" id="IPR036396">
    <property type="entry name" value="Cyt_P450_sf"/>
</dbReference>
<evidence type="ECO:0000256" key="4">
    <source>
        <dbReference type="ARBA" id="ARBA00004406"/>
    </source>
</evidence>
<keyword evidence="11 14" id="KW-0408">Iron</keyword>
<evidence type="ECO:0000256" key="1">
    <source>
        <dbReference type="ARBA" id="ARBA00001971"/>
    </source>
</evidence>
<evidence type="ECO:0000256" key="7">
    <source>
        <dbReference type="ARBA" id="ARBA00022723"/>
    </source>
</evidence>
<dbReference type="Gene3D" id="1.10.630.10">
    <property type="entry name" value="Cytochrome P450"/>
    <property type="match status" value="1"/>
</dbReference>
<dbReference type="GO" id="GO:0005789">
    <property type="term" value="C:endoplasmic reticulum membrane"/>
    <property type="evidence" value="ECO:0007669"/>
    <property type="project" value="UniProtKB-SubCell"/>
</dbReference>
<keyword evidence="9" id="KW-0492">Microsome</keyword>
<dbReference type="SUPFAM" id="SSF48264">
    <property type="entry name" value="Cytochrome P450"/>
    <property type="match status" value="1"/>
</dbReference>
<comment type="function">
    <text evidence="2">May be involved in the metabolism of insect hormones and in the breakdown of synthetic insecticides.</text>
</comment>
<evidence type="ECO:0000256" key="2">
    <source>
        <dbReference type="ARBA" id="ARBA00003690"/>
    </source>
</evidence>
<keyword evidence="12 15" id="KW-0503">Monooxygenase</keyword>
<dbReference type="Proteomes" id="UP001497472">
    <property type="component" value="Unassembled WGS sequence"/>
</dbReference>
<dbReference type="GO" id="GO:0020037">
    <property type="term" value="F:heme binding"/>
    <property type="evidence" value="ECO:0007669"/>
    <property type="project" value="InterPro"/>
</dbReference>
<feature type="binding site" description="axial binding residue" evidence="14">
    <location>
        <position position="406"/>
    </location>
    <ligand>
        <name>heme</name>
        <dbReference type="ChEBI" id="CHEBI:30413"/>
    </ligand>
    <ligandPart>
        <name>Fe</name>
        <dbReference type="ChEBI" id="CHEBI:18248"/>
    </ligandPart>
</feature>
<dbReference type="InterPro" id="IPR002401">
    <property type="entry name" value="Cyt_P450_E_grp-I"/>
</dbReference>
<keyword evidence="6 14" id="KW-0349">Heme</keyword>
<dbReference type="GO" id="GO:0005506">
    <property type="term" value="F:iron ion binding"/>
    <property type="evidence" value="ECO:0007669"/>
    <property type="project" value="InterPro"/>
</dbReference>
<dbReference type="Pfam" id="PF00067">
    <property type="entry name" value="p450"/>
    <property type="match status" value="1"/>
</dbReference>
<comment type="cofactor">
    <cofactor evidence="1 14">
        <name>heme</name>
        <dbReference type="ChEBI" id="CHEBI:30413"/>
    </cofactor>
</comment>
<dbReference type="InterPro" id="IPR001128">
    <property type="entry name" value="Cyt_P450"/>
</dbReference>
<dbReference type="PANTHER" id="PTHR24291">
    <property type="entry name" value="CYTOCHROME P450 FAMILY 4"/>
    <property type="match status" value="1"/>
</dbReference>
<accession>A0AAV1IV58</accession>
<evidence type="ECO:0000256" key="9">
    <source>
        <dbReference type="ARBA" id="ARBA00022848"/>
    </source>
</evidence>
<evidence type="ECO:0000256" key="14">
    <source>
        <dbReference type="PIRSR" id="PIRSR602401-1"/>
    </source>
</evidence>
<dbReference type="InterPro" id="IPR017972">
    <property type="entry name" value="Cyt_P450_CS"/>
</dbReference>
<evidence type="ECO:0000256" key="10">
    <source>
        <dbReference type="ARBA" id="ARBA00023002"/>
    </source>
</evidence>
<proteinExistence type="inferred from homology"/>
<dbReference type="GO" id="GO:0016705">
    <property type="term" value="F:oxidoreductase activity, acting on paired donors, with incorporation or reduction of molecular oxygen"/>
    <property type="evidence" value="ECO:0007669"/>
    <property type="project" value="InterPro"/>
</dbReference>
<organism evidence="16 17">
    <name type="scientific">Leptosia nina</name>
    <dbReference type="NCBI Taxonomy" id="320188"/>
    <lineage>
        <taxon>Eukaryota</taxon>
        <taxon>Metazoa</taxon>
        <taxon>Ecdysozoa</taxon>
        <taxon>Arthropoda</taxon>
        <taxon>Hexapoda</taxon>
        <taxon>Insecta</taxon>
        <taxon>Pterygota</taxon>
        <taxon>Neoptera</taxon>
        <taxon>Endopterygota</taxon>
        <taxon>Lepidoptera</taxon>
        <taxon>Glossata</taxon>
        <taxon>Ditrysia</taxon>
        <taxon>Papilionoidea</taxon>
        <taxon>Pieridae</taxon>
        <taxon>Pierinae</taxon>
        <taxon>Leptosia</taxon>
    </lineage>
</organism>
<evidence type="ECO:0000256" key="5">
    <source>
        <dbReference type="ARBA" id="ARBA00010617"/>
    </source>
</evidence>